<evidence type="ECO:0000313" key="2">
    <source>
        <dbReference type="EMBL" id="EYB98026.1"/>
    </source>
</evidence>
<keyword evidence="1" id="KW-0812">Transmembrane</keyword>
<protein>
    <submittedName>
        <fullName evidence="2">Uncharacterized protein</fullName>
    </submittedName>
</protein>
<feature type="transmembrane region" description="Helical" evidence="1">
    <location>
        <begin position="41"/>
        <end position="61"/>
    </location>
</feature>
<dbReference type="Proteomes" id="UP000024635">
    <property type="component" value="Unassembled WGS sequence"/>
</dbReference>
<dbReference type="EMBL" id="JARK01001470">
    <property type="protein sequence ID" value="EYB98026.1"/>
    <property type="molecule type" value="Genomic_DNA"/>
</dbReference>
<proteinExistence type="predicted"/>
<evidence type="ECO:0000256" key="1">
    <source>
        <dbReference type="SAM" id="Phobius"/>
    </source>
</evidence>
<sequence>MARIFGACIGFDMKNMTLIRTMYSLQYEQTAIYSKTDHFRFFPFLPFLPFFTFTFLALGMCDSLSATMDLE</sequence>
<dbReference type="AlphaFoldDB" id="A0A016T5Z7"/>
<gene>
    <name evidence="2" type="primary">Acey_s0134.g1815</name>
    <name evidence="2" type="ORF">Y032_0134g1815</name>
</gene>
<reference evidence="3" key="1">
    <citation type="journal article" date="2015" name="Nat. Genet.">
        <title>The genome and transcriptome of the zoonotic hookworm Ancylostoma ceylanicum identify infection-specific gene families.</title>
        <authorList>
            <person name="Schwarz E.M."/>
            <person name="Hu Y."/>
            <person name="Antoshechkin I."/>
            <person name="Miller M.M."/>
            <person name="Sternberg P.W."/>
            <person name="Aroian R.V."/>
        </authorList>
    </citation>
    <scope>NUCLEOTIDE SEQUENCE</scope>
    <source>
        <strain evidence="3">HY135</strain>
    </source>
</reference>
<name>A0A016T5Z7_9BILA</name>
<evidence type="ECO:0000313" key="3">
    <source>
        <dbReference type="Proteomes" id="UP000024635"/>
    </source>
</evidence>
<organism evidence="2 3">
    <name type="scientific">Ancylostoma ceylanicum</name>
    <dbReference type="NCBI Taxonomy" id="53326"/>
    <lineage>
        <taxon>Eukaryota</taxon>
        <taxon>Metazoa</taxon>
        <taxon>Ecdysozoa</taxon>
        <taxon>Nematoda</taxon>
        <taxon>Chromadorea</taxon>
        <taxon>Rhabditida</taxon>
        <taxon>Rhabditina</taxon>
        <taxon>Rhabditomorpha</taxon>
        <taxon>Strongyloidea</taxon>
        <taxon>Ancylostomatidae</taxon>
        <taxon>Ancylostomatinae</taxon>
        <taxon>Ancylostoma</taxon>
    </lineage>
</organism>
<keyword evidence="3" id="KW-1185">Reference proteome</keyword>
<keyword evidence="1" id="KW-1133">Transmembrane helix</keyword>
<accession>A0A016T5Z7</accession>
<keyword evidence="1" id="KW-0472">Membrane</keyword>
<comment type="caution">
    <text evidence="2">The sequence shown here is derived from an EMBL/GenBank/DDBJ whole genome shotgun (WGS) entry which is preliminary data.</text>
</comment>